<sequence length="162" mass="18039">MESGTTLRRTRLTVVSQHGERVSFTLSGEIVGRSRVATWSRSSIFSLVPDQSQRRYVVARQDGGRLHLFEPTGRQLLSQSFITSGPKPVQFLSFGPARNAYVLTEPGPHKAYIYDTQGRLVGGQPFDSSAPTVGLDYDAGTNTYQLYRIIGNELRRTALKFN</sequence>
<dbReference type="EMBL" id="CP095046">
    <property type="protein sequence ID" value="UOQ70578.1"/>
    <property type="molecule type" value="Genomic_DNA"/>
</dbReference>
<gene>
    <name evidence="1" type="ORF">MUN79_17910</name>
</gene>
<dbReference type="SUPFAM" id="SSF101898">
    <property type="entry name" value="NHL repeat"/>
    <property type="match status" value="1"/>
</dbReference>
<keyword evidence="2" id="KW-1185">Reference proteome</keyword>
<dbReference type="Proteomes" id="UP000831796">
    <property type="component" value="Chromosome"/>
</dbReference>
<proteinExistence type="predicted"/>
<dbReference type="KEGG" id="hcu:MUN79_17910"/>
<accession>A0A8T9Q3X1</accession>
<protein>
    <submittedName>
        <fullName evidence="1">Uncharacterized protein</fullName>
    </submittedName>
</protein>
<reference evidence="1" key="1">
    <citation type="submission" date="2022-04" db="EMBL/GenBank/DDBJ databases">
        <title>Hymenobacter sp. isolated from the air.</title>
        <authorList>
            <person name="Won M."/>
            <person name="Lee C.-M."/>
            <person name="Woen H.-Y."/>
            <person name="Kwon S.-W."/>
        </authorList>
    </citation>
    <scope>NUCLEOTIDE SEQUENCE</scope>
    <source>
        <strain evidence="1">5116S-3</strain>
    </source>
</reference>
<evidence type="ECO:0000313" key="1">
    <source>
        <dbReference type="EMBL" id="UOQ70578.1"/>
    </source>
</evidence>
<organism evidence="1 2">
    <name type="scientific">Hymenobacter cellulosilyticus</name>
    <dbReference type="NCBI Taxonomy" id="2932248"/>
    <lineage>
        <taxon>Bacteria</taxon>
        <taxon>Pseudomonadati</taxon>
        <taxon>Bacteroidota</taxon>
        <taxon>Cytophagia</taxon>
        <taxon>Cytophagales</taxon>
        <taxon>Hymenobacteraceae</taxon>
        <taxon>Hymenobacter</taxon>
    </lineage>
</organism>
<dbReference type="RefSeq" id="WP_244673997.1">
    <property type="nucleotide sequence ID" value="NZ_CP095046.1"/>
</dbReference>
<name>A0A8T9Q3X1_9BACT</name>
<dbReference type="AlphaFoldDB" id="A0A8T9Q3X1"/>
<evidence type="ECO:0000313" key="2">
    <source>
        <dbReference type="Proteomes" id="UP000831796"/>
    </source>
</evidence>